<evidence type="ECO:0000313" key="3">
    <source>
        <dbReference type="Proteomes" id="UP000709295"/>
    </source>
</evidence>
<evidence type="ECO:0000256" key="1">
    <source>
        <dbReference type="SAM" id="MobiDB-lite"/>
    </source>
</evidence>
<name>A0A8J5I085_9STRA</name>
<dbReference type="EMBL" id="JAENGY010002940">
    <property type="protein sequence ID" value="KAG6942812.1"/>
    <property type="molecule type" value="Genomic_DNA"/>
</dbReference>
<protein>
    <submittedName>
        <fullName evidence="2">Uncharacterized protein</fullName>
    </submittedName>
</protein>
<proteinExistence type="predicted"/>
<dbReference type="Proteomes" id="UP000709295">
    <property type="component" value="Unassembled WGS sequence"/>
</dbReference>
<keyword evidence="3" id="KW-1185">Reference proteome</keyword>
<gene>
    <name evidence="2" type="ORF">JG688_00017911</name>
</gene>
<comment type="caution">
    <text evidence="2">The sequence shown here is derived from an EMBL/GenBank/DDBJ whole genome shotgun (WGS) entry which is preliminary data.</text>
</comment>
<feature type="region of interest" description="Disordered" evidence="1">
    <location>
        <begin position="40"/>
        <end position="80"/>
    </location>
</feature>
<dbReference type="AlphaFoldDB" id="A0A8J5I085"/>
<sequence>MNAAFAKPHPSLSNFVVGLEKLTRRYVNLKGDIELGRAQAPTRLPIKLPKPVDLPDDDSSSESDSALGESESSDDEAAPVLRPDLRRVIVQRRLGEISVELEDFGQIHDESAYFDEIG</sequence>
<evidence type="ECO:0000313" key="2">
    <source>
        <dbReference type="EMBL" id="KAG6942812.1"/>
    </source>
</evidence>
<organism evidence="2 3">
    <name type="scientific">Phytophthora aleatoria</name>
    <dbReference type="NCBI Taxonomy" id="2496075"/>
    <lineage>
        <taxon>Eukaryota</taxon>
        <taxon>Sar</taxon>
        <taxon>Stramenopiles</taxon>
        <taxon>Oomycota</taxon>
        <taxon>Peronosporomycetes</taxon>
        <taxon>Peronosporales</taxon>
        <taxon>Peronosporaceae</taxon>
        <taxon>Phytophthora</taxon>
    </lineage>
</organism>
<reference evidence="2" key="1">
    <citation type="submission" date="2021-01" db="EMBL/GenBank/DDBJ databases">
        <title>Phytophthora aleatoria, a newly-described species from Pinus radiata is distinct from Phytophthora cactorum isolates based on comparative genomics.</title>
        <authorList>
            <person name="Mcdougal R."/>
            <person name="Panda P."/>
            <person name="Williams N."/>
            <person name="Studholme D.J."/>
        </authorList>
    </citation>
    <scope>NUCLEOTIDE SEQUENCE</scope>
    <source>
        <strain evidence="2">NZFS 4037</strain>
    </source>
</reference>
<accession>A0A8J5I085</accession>